<accession>A0A1G7M4V4</accession>
<evidence type="ECO:0008006" key="5">
    <source>
        <dbReference type="Google" id="ProtNLM"/>
    </source>
</evidence>
<dbReference type="Proteomes" id="UP000199355">
    <property type="component" value="Unassembled WGS sequence"/>
</dbReference>
<gene>
    <name evidence="3" type="ORF">SAMN05192586_1083</name>
</gene>
<organism evidence="3 4">
    <name type="scientific">Desulfovibrio legallii</name>
    <dbReference type="NCBI Taxonomy" id="571438"/>
    <lineage>
        <taxon>Bacteria</taxon>
        <taxon>Pseudomonadati</taxon>
        <taxon>Thermodesulfobacteriota</taxon>
        <taxon>Desulfovibrionia</taxon>
        <taxon>Desulfovibrionales</taxon>
        <taxon>Desulfovibrionaceae</taxon>
        <taxon>Desulfovibrio</taxon>
    </lineage>
</organism>
<evidence type="ECO:0000313" key="4">
    <source>
        <dbReference type="Proteomes" id="UP000199355"/>
    </source>
</evidence>
<keyword evidence="2" id="KW-1133">Transmembrane helix</keyword>
<protein>
    <recommendedName>
        <fullName evidence="5">Tetratricopeptide repeat-like domain-containing protein</fullName>
    </recommendedName>
</protein>
<keyword evidence="2" id="KW-0812">Transmembrane</keyword>
<feature type="region of interest" description="Disordered" evidence="1">
    <location>
        <begin position="227"/>
        <end position="246"/>
    </location>
</feature>
<proteinExistence type="predicted"/>
<dbReference type="RefSeq" id="WP_180365409.1">
    <property type="nucleotide sequence ID" value="NZ_FNBX01000008.1"/>
</dbReference>
<keyword evidence="2" id="KW-0472">Membrane</keyword>
<sequence length="246" mass="25760">MNPQKNQGAPDSPLLRDLQSEVSAESAPLLQFMLRHAGVIAGVVVLFLLVLGGTGVWRWYHTSRGEASREDLARIALLQSGADQMAALQKLAEEAHGSVRFAVRMTLGESALAANQPEVAAQAYAAAALDDPRGALGLAAGLNEAGALLRQDKAAEALTLLQKLQSGLPGEVRAPQLRQMLAEVAAAAGQPREAAKVYLALARETQGTGGGYFRARAERLAPDVVREEADAAEAAKAAPAEAQKAQ</sequence>
<feature type="transmembrane region" description="Helical" evidence="2">
    <location>
        <begin position="37"/>
        <end position="60"/>
    </location>
</feature>
<dbReference type="EMBL" id="FNBX01000008">
    <property type="protein sequence ID" value="SDF56802.1"/>
    <property type="molecule type" value="Genomic_DNA"/>
</dbReference>
<keyword evidence="4" id="KW-1185">Reference proteome</keyword>
<evidence type="ECO:0000313" key="3">
    <source>
        <dbReference type="EMBL" id="SDF56802.1"/>
    </source>
</evidence>
<feature type="compositionally biased region" description="Low complexity" evidence="1">
    <location>
        <begin position="232"/>
        <end position="246"/>
    </location>
</feature>
<evidence type="ECO:0000256" key="1">
    <source>
        <dbReference type="SAM" id="MobiDB-lite"/>
    </source>
</evidence>
<name>A0A1G7M4V4_9BACT</name>
<dbReference type="STRING" id="571438.SAMN05192586_1083"/>
<reference evidence="4" key="1">
    <citation type="submission" date="2016-10" db="EMBL/GenBank/DDBJ databases">
        <authorList>
            <person name="Varghese N."/>
            <person name="Submissions S."/>
        </authorList>
    </citation>
    <scope>NUCLEOTIDE SEQUENCE [LARGE SCALE GENOMIC DNA]</scope>
    <source>
        <strain evidence="4">KHC7</strain>
    </source>
</reference>
<evidence type="ECO:0000256" key="2">
    <source>
        <dbReference type="SAM" id="Phobius"/>
    </source>
</evidence>
<dbReference type="AlphaFoldDB" id="A0A1G7M4V4"/>